<sequence length="103" mass="11553">MLIGILCEVDSPKVMGEILADLLTDTERVAMMKRMGIAVYLDKSRSYEDIKNNLKVSSATIATVAETMGNPGTVEVIRRIKAEEWATEWTEKISRGLRRILPI</sequence>
<gene>
    <name evidence="1" type="ORF">A2703_01295</name>
</gene>
<proteinExistence type="predicted"/>
<dbReference type="Pfam" id="PF01371">
    <property type="entry name" value="Trp_repressor"/>
    <property type="match status" value="1"/>
</dbReference>
<accession>A0A1F5EUK3</accession>
<comment type="caution">
    <text evidence="1">The sequence shown here is derived from an EMBL/GenBank/DDBJ whole genome shotgun (WGS) entry which is preliminary data.</text>
</comment>
<dbReference type="InterPro" id="IPR038116">
    <property type="entry name" value="TrpR-like_sf"/>
</dbReference>
<evidence type="ECO:0000313" key="2">
    <source>
        <dbReference type="Proteomes" id="UP000177979"/>
    </source>
</evidence>
<dbReference type="EMBL" id="MFAG01000041">
    <property type="protein sequence ID" value="OGD71055.1"/>
    <property type="molecule type" value="Genomic_DNA"/>
</dbReference>
<dbReference type="AlphaFoldDB" id="A0A1F5EUK3"/>
<dbReference type="InterPro" id="IPR000831">
    <property type="entry name" value="Trp_repress"/>
</dbReference>
<reference evidence="1 2" key="1">
    <citation type="journal article" date="2016" name="Nat. Commun.">
        <title>Thousands of microbial genomes shed light on interconnected biogeochemical processes in an aquifer system.</title>
        <authorList>
            <person name="Anantharaman K."/>
            <person name="Brown C.T."/>
            <person name="Hug L.A."/>
            <person name="Sharon I."/>
            <person name="Castelle C.J."/>
            <person name="Probst A.J."/>
            <person name="Thomas B.C."/>
            <person name="Singh A."/>
            <person name="Wilkins M.J."/>
            <person name="Karaoz U."/>
            <person name="Brodie E.L."/>
            <person name="Williams K.H."/>
            <person name="Hubbard S.S."/>
            <person name="Banfield J.F."/>
        </authorList>
    </citation>
    <scope>NUCLEOTIDE SEQUENCE [LARGE SCALE GENOMIC DNA]</scope>
</reference>
<name>A0A1F5EUK3_9BACT</name>
<dbReference type="Gene3D" id="1.10.1270.10">
    <property type="entry name" value="TrpR-like"/>
    <property type="match status" value="1"/>
</dbReference>
<dbReference type="Proteomes" id="UP000177979">
    <property type="component" value="Unassembled WGS sequence"/>
</dbReference>
<protein>
    <submittedName>
        <fullName evidence="1">Uncharacterized protein</fullName>
    </submittedName>
</protein>
<dbReference type="SUPFAM" id="SSF48295">
    <property type="entry name" value="TrpR-like"/>
    <property type="match status" value="1"/>
</dbReference>
<dbReference type="STRING" id="1817722.A2703_01295"/>
<evidence type="ECO:0000313" key="1">
    <source>
        <dbReference type="EMBL" id="OGD71055.1"/>
    </source>
</evidence>
<dbReference type="GO" id="GO:0003700">
    <property type="term" value="F:DNA-binding transcription factor activity"/>
    <property type="evidence" value="ECO:0007669"/>
    <property type="project" value="InterPro"/>
</dbReference>
<dbReference type="InterPro" id="IPR010921">
    <property type="entry name" value="Trp_repressor/repl_initiator"/>
</dbReference>
<organism evidence="1 2">
    <name type="scientific">Candidatus Collierbacteria bacterium RIFCSPHIGHO2_01_FULL_50_25</name>
    <dbReference type="NCBI Taxonomy" id="1817722"/>
    <lineage>
        <taxon>Bacteria</taxon>
        <taxon>Candidatus Collieribacteriota</taxon>
    </lineage>
</organism>
<dbReference type="GO" id="GO:0043565">
    <property type="term" value="F:sequence-specific DNA binding"/>
    <property type="evidence" value="ECO:0007669"/>
    <property type="project" value="InterPro"/>
</dbReference>